<keyword evidence="4" id="KW-1185">Reference proteome</keyword>
<dbReference type="AlphaFoldDB" id="A0A7G2C0N5"/>
<name>A0A7G2C0N5_9TRYP</name>
<feature type="coiled-coil region" evidence="1">
    <location>
        <begin position="226"/>
        <end position="257"/>
    </location>
</feature>
<proteinExistence type="predicted"/>
<dbReference type="EMBL" id="LR877145">
    <property type="protein sequence ID" value="CAD2213216.1"/>
    <property type="molecule type" value="Genomic_DNA"/>
</dbReference>
<reference evidence="3 4" key="1">
    <citation type="submission" date="2020-08" db="EMBL/GenBank/DDBJ databases">
        <authorList>
            <person name="Newling K."/>
            <person name="Davey J."/>
            <person name="Forrester S."/>
        </authorList>
    </citation>
    <scope>NUCLEOTIDE SEQUENCE [LARGE SCALE GENOMIC DNA]</scope>
    <source>
        <strain evidence="4">Crithidia deanei Carvalho (ATCC PRA-265)</strain>
    </source>
</reference>
<evidence type="ECO:0000313" key="3">
    <source>
        <dbReference type="EMBL" id="CAD2213216.1"/>
    </source>
</evidence>
<dbReference type="VEuPathDB" id="TriTrypDB:ADEAN_000065300"/>
<evidence type="ECO:0000256" key="2">
    <source>
        <dbReference type="SAM" id="MobiDB-lite"/>
    </source>
</evidence>
<sequence>MEELRQELDTINTSIRQSNSVIESFTNETHDLCVEVNGLDHELKELAKKKEEHQEQLDEKKKREEEDREKLGEDIQKKIELEKQSLRIDFEQQSQEELKILVEILRKQDEVLNDLRASYEEVKERSASVNVDDLAAKSLESRLLSLLDGIRSDFSMHAKPLLRRTLQENLSEAAQQRRDIFLKDTEERRTLLSDFVEKQRNEFLDFYKMHHEQYSQQTDLVFGRLKEQMEQKNKQRKSEANAKLEEYRQQILQSSERSY</sequence>
<keyword evidence="1" id="KW-0175">Coiled coil</keyword>
<organism evidence="3 4">
    <name type="scientific">Angomonas deanei</name>
    <dbReference type="NCBI Taxonomy" id="59799"/>
    <lineage>
        <taxon>Eukaryota</taxon>
        <taxon>Discoba</taxon>
        <taxon>Euglenozoa</taxon>
        <taxon>Kinetoplastea</taxon>
        <taxon>Metakinetoplastina</taxon>
        <taxon>Trypanosomatida</taxon>
        <taxon>Trypanosomatidae</taxon>
        <taxon>Strigomonadinae</taxon>
        <taxon>Angomonas</taxon>
    </lineage>
</organism>
<dbReference type="Proteomes" id="UP000515908">
    <property type="component" value="Chromosome 01"/>
</dbReference>
<evidence type="ECO:0000313" key="4">
    <source>
        <dbReference type="Proteomes" id="UP000515908"/>
    </source>
</evidence>
<evidence type="ECO:0000256" key="1">
    <source>
        <dbReference type="SAM" id="Coils"/>
    </source>
</evidence>
<feature type="region of interest" description="Disordered" evidence="2">
    <location>
        <begin position="47"/>
        <end position="70"/>
    </location>
</feature>
<gene>
    <name evidence="3" type="ORF">ADEAN_000065300</name>
</gene>
<protein>
    <submittedName>
        <fullName evidence="3">Uncharacterized protein</fullName>
    </submittedName>
</protein>
<accession>A0A7G2C0N5</accession>